<evidence type="ECO:0000259" key="2">
    <source>
        <dbReference type="Pfam" id="PF00849"/>
    </source>
</evidence>
<evidence type="ECO:0000313" key="4">
    <source>
        <dbReference type="Proteomes" id="UP000599688"/>
    </source>
</evidence>
<keyword evidence="4" id="KW-1185">Reference proteome</keyword>
<name>A0A916ZPW9_9FLAO</name>
<dbReference type="Proteomes" id="UP000599688">
    <property type="component" value="Unassembled WGS sequence"/>
</dbReference>
<comment type="caution">
    <text evidence="3">The sequence shown here is derived from an EMBL/GenBank/DDBJ whole genome shotgun (WGS) entry which is preliminary data.</text>
</comment>
<keyword evidence="1" id="KW-0175">Coiled coil</keyword>
<dbReference type="Gene3D" id="3.30.2350.10">
    <property type="entry name" value="Pseudouridine synthase"/>
    <property type="match status" value="1"/>
</dbReference>
<dbReference type="InterPro" id="IPR020103">
    <property type="entry name" value="PsdUridine_synth_cat_dom_sf"/>
</dbReference>
<dbReference type="PROSITE" id="PS01129">
    <property type="entry name" value="PSI_RLU"/>
    <property type="match status" value="1"/>
</dbReference>
<dbReference type="InterPro" id="IPR006224">
    <property type="entry name" value="PsdUridine_synth_RluA-like_CS"/>
</dbReference>
<accession>A0A916ZPW9</accession>
<feature type="coiled-coil region" evidence="1">
    <location>
        <begin position="117"/>
        <end position="178"/>
    </location>
</feature>
<proteinExistence type="predicted"/>
<dbReference type="GO" id="GO:0003723">
    <property type="term" value="F:RNA binding"/>
    <property type="evidence" value="ECO:0007669"/>
    <property type="project" value="InterPro"/>
</dbReference>
<reference evidence="3 4" key="1">
    <citation type="journal article" date="2014" name="Int. J. Syst. Evol. Microbiol.">
        <title>Complete genome sequence of Corynebacterium casei LMG S-19264T (=DSM 44701T), isolated from a smear-ripened cheese.</title>
        <authorList>
            <consortium name="US DOE Joint Genome Institute (JGI-PGF)"/>
            <person name="Walter F."/>
            <person name="Albersmeier A."/>
            <person name="Kalinowski J."/>
            <person name="Ruckert C."/>
        </authorList>
    </citation>
    <scope>NUCLEOTIDE SEQUENCE [LARGE SCALE GENOMIC DNA]</scope>
    <source>
        <strain evidence="3 4">CGMCC 1.12925</strain>
    </source>
</reference>
<dbReference type="PANTHER" id="PTHR21600:SF89">
    <property type="entry name" value="RIBOSOMAL LARGE SUBUNIT PSEUDOURIDINE SYNTHASE A"/>
    <property type="match status" value="1"/>
</dbReference>
<dbReference type="AlphaFoldDB" id="A0A916ZPW9"/>
<evidence type="ECO:0000256" key="1">
    <source>
        <dbReference type="SAM" id="Coils"/>
    </source>
</evidence>
<dbReference type="EMBL" id="BMGL01000004">
    <property type="protein sequence ID" value="GGE08268.1"/>
    <property type="molecule type" value="Genomic_DNA"/>
</dbReference>
<sequence length="557" mass="64141">MKSIQHSCFHTFSNSISEIEIPKKFTFPFFYEAHPLAKIAAKEIQEYLKKQTDFEHNFGLDEHKKGAIGKMFGVLVVKDKKNKLGFLAAFSGKLANANHHPYFVPPVFDLLEDHGFFKAEEEVLNEINAEIEKLEKQEELLQLKQKRKKLTSEAEKDIQLQKNRIVEEKRKRDEIRKQNLPKLDVDAKEKLNVELSEASKKESILLKKMKKYWKLNVEKIDEAIQLKEKPIQLLKQKRKQKSAALQQKIFKHYAFLNAKQEHLSLGDIFNNNPPAGAGECAAPKLMQYAYLNHFKPICMAEFWWGDSPPSQVRKHQQFYPACRSKCEPILGHMLQGLSVEENPLLQNPAEGKQLAILFEDAYLVAIHKPAEFLSVPGKNLVDSVLTRAKKLFPNASGPLLVHRLDMSTSGILLIAKSEKIHKKLQALFIQRKVRKRYVALLNGVLKEKSGTINLPLRVDLDNRPHQLVCYDYGKPAITQWKRIEVKNKQTRVHFFPISGRTHQLRVHAAHQLGLNLPIVGDDLYGNKAERLYLHAEEIQFIHPISKKEVKIYSPAEF</sequence>
<dbReference type="SUPFAM" id="SSF55120">
    <property type="entry name" value="Pseudouridine synthase"/>
    <property type="match status" value="1"/>
</dbReference>
<dbReference type="CDD" id="cd02869">
    <property type="entry name" value="PseudoU_synth_RluA_like"/>
    <property type="match status" value="1"/>
</dbReference>
<dbReference type="PANTHER" id="PTHR21600">
    <property type="entry name" value="MITOCHONDRIAL RNA PSEUDOURIDINE SYNTHASE"/>
    <property type="match status" value="1"/>
</dbReference>
<dbReference type="GO" id="GO:0000455">
    <property type="term" value="P:enzyme-directed rRNA pseudouridine synthesis"/>
    <property type="evidence" value="ECO:0007669"/>
    <property type="project" value="TreeGrafter"/>
</dbReference>
<dbReference type="Pfam" id="PF00849">
    <property type="entry name" value="PseudoU_synth_2"/>
    <property type="match status" value="1"/>
</dbReference>
<dbReference type="RefSeq" id="WP_229737170.1">
    <property type="nucleotide sequence ID" value="NZ_BMGL01000004.1"/>
</dbReference>
<dbReference type="InterPro" id="IPR050188">
    <property type="entry name" value="RluA_PseudoU_synthase"/>
</dbReference>
<dbReference type="GO" id="GO:0009982">
    <property type="term" value="F:pseudouridine synthase activity"/>
    <property type="evidence" value="ECO:0007669"/>
    <property type="project" value="InterPro"/>
</dbReference>
<feature type="domain" description="Pseudouridine synthase RsuA/RluA-like" evidence="2">
    <location>
        <begin position="363"/>
        <end position="510"/>
    </location>
</feature>
<evidence type="ECO:0000313" key="3">
    <source>
        <dbReference type="EMBL" id="GGE08268.1"/>
    </source>
</evidence>
<gene>
    <name evidence="3" type="ORF">GCM10010831_07290</name>
</gene>
<dbReference type="InterPro" id="IPR006145">
    <property type="entry name" value="PsdUridine_synth_RsuA/RluA"/>
</dbReference>
<organism evidence="3 4">
    <name type="scientific">Psychroflexus salis</name>
    <dbReference type="NCBI Taxonomy" id="1526574"/>
    <lineage>
        <taxon>Bacteria</taxon>
        <taxon>Pseudomonadati</taxon>
        <taxon>Bacteroidota</taxon>
        <taxon>Flavobacteriia</taxon>
        <taxon>Flavobacteriales</taxon>
        <taxon>Flavobacteriaceae</taxon>
        <taxon>Psychroflexus</taxon>
    </lineage>
</organism>
<dbReference type="GO" id="GO:0140098">
    <property type="term" value="F:catalytic activity, acting on RNA"/>
    <property type="evidence" value="ECO:0007669"/>
    <property type="project" value="UniProtKB-ARBA"/>
</dbReference>
<protein>
    <submittedName>
        <fullName evidence="3">RNA pseudouridine synthase</fullName>
    </submittedName>
</protein>